<dbReference type="EMBL" id="CAMXCT030002032">
    <property type="protein sequence ID" value="CAL4782396.1"/>
    <property type="molecule type" value="Genomic_DNA"/>
</dbReference>
<keyword evidence="4" id="KW-1185">Reference proteome</keyword>
<name>A0A9P1CMU5_9DINO</name>
<reference evidence="2" key="1">
    <citation type="submission" date="2022-10" db="EMBL/GenBank/DDBJ databases">
        <authorList>
            <person name="Chen Y."/>
            <person name="Dougan E. K."/>
            <person name="Chan C."/>
            <person name="Rhodes N."/>
            <person name="Thang M."/>
        </authorList>
    </citation>
    <scope>NUCLEOTIDE SEQUENCE</scope>
</reference>
<dbReference type="AlphaFoldDB" id="A0A9P1CMU5"/>
<accession>A0A9P1CMU5</accession>
<organism evidence="2">
    <name type="scientific">Cladocopium goreaui</name>
    <dbReference type="NCBI Taxonomy" id="2562237"/>
    <lineage>
        <taxon>Eukaryota</taxon>
        <taxon>Sar</taxon>
        <taxon>Alveolata</taxon>
        <taxon>Dinophyceae</taxon>
        <taxon>Suessiales</taxon>
        <taxon>Symbiodiniaceae</taxon>
        <taxon>Cladocopium</taxon>
    </lineage>
</organism>
<sequence length="559" mass="61236">MAALCMKDKSKHAKPLDDNGVRPKLLQQHFRDCMNPLGWYSLPVDLFTERPMRPLEDAVAFAILGHTSQSLLPVADKANTALPLSDRERIQKDSNPSVSQEVVPFLAIQDSEAGSSIIKKPNLIEVIELDSGSDNEVGACDAQPSSSSTAKLVPSAQSVPQCMPQDMLSRDMVRFAANSSGLIVFRVSDKRPALKKRPLSFADSLTTDDVCIRICKVENANPQSVTVSAVDHPTVPLVKLFAGANTEELVESMLQWTHASRLHHSMNIQPSSVGESEFSLIEEVAGTCAVVGASTHYDIAGMTSEAELATIDNLVNKSILVRTKHGQSVQLAPSVFSCQLVLTLPRPVFEQRLGSSFQLDRLNLKPGNRPTQWELYVNLCKTGWVRENWQESTAKLKREYVQPGMEKKFYQDTYWYWLCLLNCDALHALGFTLYHGQLEAFYQAAIQLAKEDPDKLAQLEPGSKADVYKKLTKHLQSTKASASETQNAAAGFLTVLDFEGSKELAPAASVPNFDFVDVDEDEQAKEDTGGGGGDDHSESDLVVVEAWVVGSAGWELGAT</sequence>
<evidence type="ECO:0000313" key="4">
    <source>
        <dbReference type="Proteomes" id="UP001152797"/>
    </source>
</evidence>
<dbReference type="EMBL" id="CAMXCT010002032">
    <property type="protein sequence ID" value="CAI3995084.1"/>
    <property type="molecule type" value="Genomic_DNA"/>
</dbReference>
<feature type="compositionally biased region" description="Polar residues" evidence="1">
    <location>
        <begin position="143"/>
        <end position="156"/>
    </location>
</feature>
<gene>
    <name evidence="2" type="ORF">C1SCF055_LOCUS21684</name>
</gene>
<protein>
    <submittedName>
        <fullName evidence="2">Uncharacterized protein</fullName>
    </submittedName>
</protein>
<proteinExistence type="predicted"/>
<evidence type="ECO:0000313" key="3">
    <source>
        <dbReference type="EMBL" id="CAL1148459.1"/>
    </source>
</evidence>
<dbReference type="OrthoDB" id="489470at2759"/>
<feature type="region of interest" description="Disordered" evidence="1">
    <location>
        <begin position="137"/>
        <end position="156"/>
    </location>
</feature>
<reference evidence="3" key="2">
    <citation type="submission" date="2024-04" db="EMBL/GenBank/DDBJ databases">
        <authorList>
            <person name="Chen Y."/>
            <person name="Shah S."/>
            <person name="Dougan E. K."/>
            <person name="Thang M."/>
            <person name="Chan C."/>
        </authorList>
    </citation>
    <scope>NUCLEOTIDE SEQUENCE [LARGE SCALE GENOMIC DNA]</scope>
</reference>
<dbReference type="Proteomes" id="UP001152797">
    <property type="component" value="Unassembled WGS sequence"/>
</dbReference>
<evidence type="ECO:0000256" key="1">
    <source>
        <dbReference type="SAM" id="MobiDB-lite"/>
    </source>
</evidence>
<comment type="caution">
    <text evidence="2">The sequence shown here is derived from an EMBL/GenBank/DDBJ whole genome shotgun (WGS) entry which is preliminary data.</text>
</comment>
<evidence type="ECO:0000313" key="2">
    <source>
        <dbReference type="EMBL" id="CAI3995084.1"/>
    </source>
</evidence>
<dbReference type="EMBL" id="CAMXCT020002032">
    <property type="protein sequence ID" value="CAL1148459.1"/>
    <property type="molecule type" value="Genomic_DNA"/>
</dbReference>
<feature type="region of interest" description="Disordered" evidence="1">
    <location>
        <begin position="1"/>
        <end position="20"/>
    </location>
</feature>